<accession>A0A7L5A1A5</accession>
<evidence type="ECO:0000313" key="2">
    <source>
        <dbReference type="Proteomes" id="UP000326380"/>
    </source>
</evidence>
<keyword evidence="2" id="KW-1185">Reference proteome</keyword>
<dbReference type="EMBL" id="VTWU01000002">
    <property type="protein sequence ID" value="KAA9338588.1"/>
    <property type="molecule type" value="Genomic_DNA"/>
</dbReference>
<dbReference type="Proteomes" id="UP000326380">
    <property type="component" value="Unassembled WGS sequence"/>
</dbReference>
<protein>
    <submittedName>
        <fullName evidence="1">Uncharacterized protein</fullName>
    </submittedName>
</protein>
<reference evidence="1 2" key="1">
    <citation type="submission" date="2019-09" db="EMBL/GenBank/DDBJ databases">
        <title>Genome sequence of Hymenobacter sp. M3.</title>
        <authorList>
            <person name="Srinivasan S."/>
        </authorList>
    </citation>
    <scope>NUCLEOTIDE SEQUENCE [LARGE SCALE GENOMIC DNA]</scope>
    <source>
        <strain evidence="1 2">M3</strain>
    </source>
</reference>
<proteinExistence type="predicted"/>
<sequence length="489" mass="55073">MPEAAAASFVIPPRTDDWWARRLLAALLLLSVAVACFTKTTYDSGDSIAHYLFARYAFEHPENFLHSWAKPVYVLLTVLPAQAGFRGIMLFNCGAVALAAWAAYRLARRLELPWPWLAIVFTYAAPDYFRAQFSGLTEPLFSTVLVCAAALTAGRRVGWGTVLVSFLPLVRSEGFLMLGVWLVYLALTQQWRHLPKLGIGFVVFSLIGGLFYHDFWWMFTRNAYPYKAARYGSGELLHFVVSTPKVIGWALTGLFAAGIGAKVLLWLRPCQRQRPAAFRRELFLVYGNVFVYGAAHSLFWWLGIFASFGMIRVLNGIVPLMALVALHGLDALSRQLHRPALRNYAATLVVLAVAIYPLTGARNGFRWRTDFQQLPDQRLTEQAARWIDQTYPAGNPPIAFEHPLVALALEADPFDKAQRHHIEKLNPAQPLPSGSLVVWDDWFAVMEGGTQLKHLSESPAYRLRWQGSVPRDARHPEDGTYHMAVFEKR</sequence>
<name>A0A7L5A1A5_9BACT</name>
<dbReference type="RefSeq" id="WP_151078137.1">
    <property type="nucleotide sequence ID" value="NZ_CP047647.1"/>
</dbReference>
<gene>
    <name evidence="1" type="ORF">F0P96_07100</name>
</gene>
<evidence type="ECO:0000313" key="1">
    <source>
        <dbReference type="EMBL" id="KAA9338588.1"/>
    </source>
</evidence>
<comment type="caution">
    <text evidence="1">The sequence shown here is derived from an EMBL/GenBank/DDBJ whole genome shotgun (WGS) entry which is preliminary data.</text>
</comment>
<organism evidence="1 2">
    <name type="scientific">Hymenobacter busanensis</name>
    <dbReference type="NCBI Taxonomy" id="2607656"/>
    <lineage>
        <taxon>Bacteria</taxon>
        <taxon>Pseudomonadati</taxon>
        <taxon>Bacteroidota</taxon>
        <taxon>Cytophagia</taxon>
        <taxon>Cytophagales</taxon>
        <taxon>Hymenobacteraceae</taxon>
        <taxon>Hymenobacter</taxon>
    </lineage>
</organism>
<dbReference type="AlphaFoldDB" id="A0A7L5A1A5"/>